<dbReference type="Proteomes" id="UP000887579">
    <property type="component" value="Unplaced"/>
</dbReference>
<organism evidence="1 2">
    <name type="scientific">Panagrolaimus sp. ES5</name>
    <dbReference type="NCBI Taxonomy" id="591445"/>
    <lineage>
        <taxon>Eukaryota</taxon>
        <taxon>Metazoa</taxon>
        <taxon>Ecdysozoa</taxon>
        <taxon>Nematoda</taxon>
        <taxon>Chromadorea</taxon>
        <taxon>Rhabditida</taxon>
        <taxon>Tylenchina</taxon>
        <taxon>Panagrolaimomorpha</taxon>
        <taxon>Panagrolaimoidea</taxon>
        <taxon>Panagrolaimidae</taxon>
        <taxon>Panagrolaimus</taxon>
    </lineage>
</organism>
<name>A0AC34GJH2_9BILA</name>
<evidence type="ECO:0000313" key="2">
    <source>
        <dbReference type="WBParaSite" id="ES5_v2.g29793.t1"/>
    </source>
</evidence>
<sequence length="148" mass="17183">MHHPDKNDNKNADRFKAIDRAFKNLSGYFAENEEIGYLEYLAKPLFEKLNDEWRFLQNIEIFKNIITVSSDDETGKENSETSENGKQWDGEISESHENVHDNSEIAENGKHGSGAGDTEETENDFEELEVIHDFEESEYKTDDEMEEK</sequence>
<dbReference type="WBParaSite" id="ES5_v2.g29793.t1">
    <property type="protein sequence ID" value="ES5_v2.g29793.t1"/>
    <property type="gene ID" value="ES5_v2.g29793"/>
</dbReference>
<protein>
    <submittedName>
        <fullName evidence="2">J domain-containing protein</fullName>
    </submittedName>
</protein>
<proteinExistence type="predicted"/>
<evidence type="ECO:0000313" key="1">
    <source>
        <dbReference type="Proteomes" id="UP000887579"/>
    </source>
</evidence>
<reference evidence="2" key="1">
    <citation type="submission" date="2022-11" db="UniProtKB">
        <authorList>
            <consortium name="WormBaseParasite"/>
        </authorList>
    </citation>
    <scope>IDENTIFICATION</scope>
</reference>
<accession>A0AC34GJH2</accession>